<comment type="similarity">
    <text evidence="1">Belongs to the YciI family.</text>
</comment>
<dbReference type="EMBL" id="JACXZS010000010">
    <property type="protein sequence ID" value="MBD3943005.1"/>
    <property type="molecule type" value="Genomic_DNA"/>
</dbReference>
<keyword evidence="4" id="KW-1185">Reference proteome</keyword>
<evidence type="ECO:0000313" key="4">
    <source>
        <dbReference type="Proteomes" id="UP000598426"/>
    </source>
</evidence>
<sequence length="133" mass="14053">MRFMLMQTYGPTASDAPPITQWTAAEAQAHIAFQQELNERLAELGELIDAVGLAGPESARVVTSDGRTPVITDGPFPETKELLAGYRLVDVDSWDRALEIAALVSAAPGPGGAPVQAPIEVRQVMGAPATDEL</sequence>
<evidence type="ECO:0000256" key="1">
    <source>
        <dbReference type="ARBA" id="ARBA00007689"/>
    </source>
</evidence>
<dbReference type="Pfam" id="PF03795">
    <property type="entry name" value="YCII"/>
    <property type="match status" value="1"/>
</dbReference>
<dbReference type="SUPFAM" id="SSF54909">
    <property type="entry name" value="Dimeric alpha+beta barrel"/>
    <property type="match status" value="1"/>
</dbReference>
<evidence type="ECO:0000259" key="2">
    <source>
        <dbReference type="Pfam" id="PF03795"/>
    </source>
</evidence>
<dbReference type="PANTHER" id="PTHR35174:SF3">
    <property type="entry name" value="BLL7171 PROTEIN"/>
    <property type="match status" value="1"/>
</dbReference>
<dbReference type="Proteomes" id="UP000598426">
    <property type="component" value="Unassembled WGS sequence"/>
</dbReference>
<comment type="caution">
    <text evidence="3">The sequence shown here is derived from an EMBL/GenBank/DDBJ whole genome shotgun (WGS) entry which is preliminary data.</text>
</comment>
<name>A0ABR8NQU4_9MICO</name>
<accession>A0ABR8NQU4</accession>
<protein>
    <recommendedName>
        <fullName evidence="2">YCII-related domain-containing protein</fullName>
    </recommendedName>
</protein>
<evidence type="ECO:0000313" key="3">
    <source>
        <dbReference type="EMBL" id="MBD3943005.1"/>
    </source>
</evidence>
<dbReference type="InterPro" id="IPR005545">
    <property type="entry name" value="YCII"/>
</dbReference>
<dbReference type="RefSeq" id="WP_191172614.1">
    <property type="nucleotide sequence ID" value="NZ_JACXZS010000010.1"/>
</dbReference>
<feature type="domain" description="YCII-related" evidence="2">
    <location>
        <begin position="1"/>
        <end position="102"/>
    </location>
</feature>
<dbReference type="PANTHER" id="PTHR35174">
    <property type="entry name" value="BLL7171 PROTEIN-RELATED"/>
    <property type="match status" value="1"/>
</dbReference>
<reference evidence="3 4" key="1">
    <citation type="submission" date="2020-09" db="EMBL/GenBank/DDBJ databases">
        <title>Isolation and identification of active actinomycetes.</title>
        <authorList>
            <person name="Li X."/>
        </authorList>
    </citation>
    <scope>NUCLEOTIDE SEQUENCE [LARGE SCALE GENOMIC DNA]</scope>
    <source>
        <strain evidence="3 4">NEAU-LLC</strain>
    </source>
</reference>
<dbReference type="Gene3D" id="3.30.70.1060">
    <property type="entry name" value="Dimeric alpha+beta barrel"/>
    <property type="match status" value="1"/>
</dbReference>
<proteinExistence type="inferred from homology"/>
<gene>
    <name evidence="3" type="ORF">IF188_15020</name>
</gene>
<dbReference type="InterPro" id="IPR011008">
    <property type="entry name" value="Dimeric_a/b-barrel"/>
</dbReference>
<organism evidence="3 4">
    <name type="scientific">Microbacterium helvum</name>
    <dbReference type="NCBI Taxonomy" id="2773713"/>
    <lineage>
        <taxon>Bacteria</taxon>
        <taxon>Bacillati</taxon>
        <taxon>Actinomycetota</taxon>
        <taxon>Actinomycetes</taxon>
        <taxon>Micrococcales</taxon>
        <taxon>Microbacteriaceae</taxon>
        <taxon>Microbacterium</taxon>
    </lineage>
</organism>